<gene>
    <name evidence="2" type="ORF">GCM10023184_19820</name>
</gene>
<accession>A0ABP8GSW6</accession>
<name>A0ABP8GSW6_9BACT</name>
<evidence type="ECO:0000313" key="2">
    <source>
        <dbReference type="EMBL" id="GAA4329346.1"/>
    </source>
</evidence>
<keyword evidence="1" id="KW-0472">Membrane</keyword>
<keyword evidence="3" id="KW-1185">Reference proteome</keyword>
<organism evidence="2 3">
    <name type="scientific">Flaviaesturariibacter amylovorans</name>
    <dbReference type="NCBI Taxonomy" id="1084520"/>
    <lineage>
        <taxon>Bacteria</taxon>
        <taxon>Pseudomonadati</taxon>
        <taxon>Bacteroidota</taxon>
        <taxon>Chitinophagia</taxon>
        <taxon>Chitinophagales</taxon>
        <taxon>Chitinophagaceae</taxon>
        <taxon>Flaviaestuariibacter</taxon>
    </lineage>
</organism>
<dbReference type="EMBL" id="BAABGY010000007">
    <property type="protein sequence ID" value="GAA4329346.1"/>
    <property type="molecule type" value="Genomic_DNA"/>
</dbReference>
<feature type="transmembrane region" description="Helical" evidence="1">
    <location>
        <begin position="62"/>
        <end position="83"/>
    </location>
</feature>
<keyword evidence="1" id="KW-0812">Transmembrane</keyword>
<keyword evidence="1" id="KW-1133">Transmembrane helix</keyword>
<evidence type="ECO:0000256" key="1">
    <source>
        <dbReference type="SAM" id="Phobius"/>
    </source>
</evidence>
<dbReference type="Proteomes" id="UP001501725">
    <property type="component" value="Unassembled WGS sequence"/>
</dbReference>
<evidence type="ECO:0008006" key="4">
    <source>
        <dbReference type="Google" id="ProtNLM"/>
    </source>
</evidence>
<reference evidence="3" key="1">
    <citation type="journal article" date="2019" name="Int. J. Syst. Evol. Microbiol.">
        <title>The Global Catalogue of Microorganisms (GCM) 10K type strain sequencing project: providing services to taxonomists for standard genome sequencing and annotation.</title>
        <authorList>
            <consortium name="The Broad Institute Genomics Platform"/>
            <consortium name="The Broad Institute Genome Sequencing Center for Infectious Disease"/>
            <person name="Wu L."/>
            <person name="Ma J."/>
        </authorList>
    </citation>
    <scope>NUCLEOTIDE SEQUENCE [LARGE SCALE GENOMIC DNA]</scope>
    <source>
        <strain evidence="3">JCM 17919</strain>
    </source>
</reference>
<feature type="transmembrane region" description="Helical" evidence="1">
    <location>
        <begin position="35"/>
        <end position="55"/>
    </location>
</feature>
<dbReference type="RefSeq" id="WP_345255459.1">
    <property type="nucleotide sequence ID" value="NZ_BAABGY010000007.1"/>
</dbReference>
<protein>
    <recommendedName>
        <fullName evidence="4">DUF4190 domain-containing protein</fullName>
    </recommendedName>
</protein>
<feature type="transmembrane region" description="Helical" evidence="1">
    <location>
        <begin position="12"/>
        <end position="29"/>
    </location>
</feature>
<sequence>MSQNQSTAYKTVGIVGLVLASLAFLFSFVPCLGMYAVWPGVAGLVLSVIALVMAGRANGGKGIAITALCLAVVGTGVAVYQYITISKGVEELSKALDTELRKSSDSLLQASDVKDGSVEKSFEEAQKAIDSLNNAAEPTPAAAQ</sequence>
<proteinExistence type="predicted"/>
<evidence type="ECO:0000313" key="3">
    <source>
        <dbReference type="Proteomes" id="UP001501725"/>
    </source>
</evidence>
<comment type="caution">
    <text evidence="2">The sequence shown here is derived from an EMBL/GenBank/DDBJ whole genome shotgun (WGS) entry which is preliminary data.</text>
</comment>